<dbReference type="AlphaFoldDB" id="A0A2J6S0J5"/>
<reference evidence="2 3" key="1">
    <citation type="submission" date="2016-04" db="EMBL/GenBank/DDBJ databases">
        <title>A degradative enzymes factory behind the ericoid mycorrhizal symbiosis.</title>
        <authorList>
            <consortium name="DOE Joint Genome Institute"/>
            <person name="Martino E."/>
            <person name="Morin E."/>
            <person name="Grelet G."/>
            <person name="Kuo A."/>
            <person name="Kohler A."/>
            <person name="Daghino S."/>
            <person name="Barry K."/>
            <person name="Choi C."/>
            <person name="Cichocki N."/>
            <person name="Clum A."/>
            <person name="Copeland A."/>
            <person name="Hainaut M."/>
            <person name="Haridas S."/>
            <person name="Labutti K."/>
            <person name="Lindquist E."/>
            <person name="Lipzen A."/>
            <person name="Khouja H.-R."/>
            <person name="Murat C."/>
            <person name="Ohm R."/>
            <person name="Olson A."/>
            <person name="Spatafora J."/>
            <person name="Veneault-Fourrey C."/>
            <person name="Henrissat B."/>
            <person name="Grigoriev I."/>
            <person name="Martin F."/>
            <person name="Perotto S."/>
        </authorList>
    </citation>
    <scope>NUCLEOTIDE SEQUENCE [LARGE SCALE GENOMIC DNA]</scope>
    <source>
        <strain evidence="2 3">F</strain>
    </source>
</reference>
<keyword evidence="3" id="KW-1185">Reference proteome</keyword>
<dbReference type="Proteomes" id="UP000235786">
    <property type="component" value="Unassembled WGS sequence"/>
</dbReference>
<protein>
    <submittedName>
        <fullName evidence="2">Uncharacterized protein</fullName>
    </submittedName>
</protein>
<gene>
    <name evidence="2" type="ORF">L207DRAFT_525596</name>
</gene>
<feature type="compositionally biased region" description="Basic and acidic residues" evidence="1">
    <location>
        <begin position="115"/>
        <end position="124"/>
    </location>
</feature>
<evidence type="ECO:0000313" key="3">
    <source>
        <dbReference type="Proteomes" id="UP000235786"/>
    </source>
</evidence>
<name>A0A2J6S0J5_HYAVF</name>
<feature type="region of interest" description="Disordered" evidence="1">
    <location>
        <begin position="62"/>
        <end position="90"/>
    </location>
</feature>
<feature type="compositionally biased region" description="Polar residues" evidence="1">
    <location>
        <begin position="158"/>
        <end position="168"/>
    </location>
</feature>
<sequence>MCSLLRATRRATNNSARDDCGNKDISVRGPPKCASPSDGDRLPQRLTVVDCGCGCRGDVGDRAQQHPGRQTTPPATVKDSSCRTGQDRTSLRRGCSKEWTVDCGREGRTGCLGREQQRERKSGFAERGTSKGSKVKSKAPVPVPVPVQGQRGRLRQRSPAQQASCRPP</sequence>
<feature type="compositionally biased region" description="Polar residues" evidence="1">
    <location>
        <begin position="67"/>
        <end position="84"/>
    </location>
</feature>
<dbReference type="EMBL" id="KZ613941">
    <property type="protein sequence ID" value="PMD44247.1"/>
    <property type="molecule type" value="Genomic_DNA"/>
</dbReference>
<organism evidence="2 3">
    <name type="scientific">Hyaloscypha variabilis (strain UAMH 11265 / GT02V1 / F)</name>
    <name type="common">Meliniomyces variabilis</name>
    <dbReference type="NCBI Taxonomy" id="1149755"/>
    <lineage>
        <taxon>Eukaryota</taxon>
        <taxon>Fungi</taxon>
        <taxon>Dikarya</taxon>
        <taxon>Ascomycota</taxon>
        <taxon>Pezizomycotina</taxon>
        <taxon>Leotiomycetes</taxon>
        <taxon>Helotiales</taxon>
        <taxon>Hyaloscyphaceae</taxon>
        <taxon>Hyaloscypha</taxon>
        <taxon>Hyaloscypha variabilis</taxon>
    </lineage>
</organism>
<evidence type="ECO:0000313" key="2">
    <source>
        <dbReference type="EMBL" id="PMD44247.1"/>
    </source>
</evidence>
<accession>A0A2J6S0J5</accession>
<evidence type="ECO:0000256" key="1">
    <source>
        <dbReference type="SAM" id="MobiDB-lite"/>
    </source>
</evidence>
<proteinExistence type="predicted"/>
<feature type="region of interest" description="Disordered" evidence="1">
    <location>
        <begin position="112"/>
        <end position="168"/>
    </location>
</feature>